<organism evidence="2 3">
    <name type="scientific">Sporosarcina limicola</name>
    <dbReference type="NCBI Taxonomy" id="34101"/>
    <lineage>
        <taxon>Bacteria</taxon>
        <taxon>Bacillati</taxon>
        <taxon>Bacillota</taxon>
        <taxon>Bacilli</taxon>
        <taxon>Bacillales</taxon>
        <taxon>Caryophanaceae</taxon>
        <taxon>Sporosarcina</taxon>
    </lineage>
</organism>
<evidence type="ECO:0000313" key="3">
    <source>
        <dbReference type="Proteomes" id="UP000658225"/>
    </source>
</evidence>
<evidence type="ECO:0000256" key="1">
    <source>
        <dbReference type="SAM" id="Phobius"/>
    </source>
</evidence>
<protein>
    <submittedName>
        <fullName evidence="2">Membrane-anchored glycerophosphoryl diester phosphodiesterase (GDPDase)</fullName>
    </submittedName>
</protein>
<keyword evidence="1" id="KW-0812">Transmembrane</keyword>
<accession>A0A927R6Q8</accession>
<dbReference type="InterPro" id="IPR036271">
    <property type="entry name" value="Tet_transcr_reg_TetR-rel_C_sf"/>
</dbReference>
<sequence>MVEVVRSINDHAKQNGRLESKWDTEVIASTIVSIFFHTMMSWLLPHHQKSDIVKMFQQHFDVVWGGIR</sequence>
<feature type="transmembrane region" description="Helical" evidence="1">
    <location>
        <begin position="26"/>
        <end position="45"/>
    </location>
</feature>
<keyword evidence="1" id="KW-0472">Membrane</keyword>
<dbReference type="AlphaFoldDB" id="A0A927R6Q8"/>
<dbReference type="SUPFAM" id="SSF48498">
    <property type="entry name" value="Tetracyclin repressor-like, C-terminal domain"/>
    <property type="match status" value="1"/>
</dbReference>
<gene>
    <name evidence="2" type="ORF">H4683_002314</name>
</gene>
<dbReference type="EMBL" id="JADBEL010000012">
    <property type="protein sequence ID" value="MBE1555209.1"/>
    <property type="molecule type" value="Genomic_DNA"/>
</dbReference>
<reference evidence="2" key="1">
    <citation type="submission" date="2020-10" db="EMBL/GenBank/DDBJ databases">
        <title>Genomic Encyclopedia of Type Strains, Phase IV (KMG-IV): sequencing the most valuable type-strain genomes for metagenomic binning, comparative biology and taxonomic classification.</title>
        <authorList>
            <person name="Goeker M."/>
        </authorList>
    </citation>
    <scope>NUCLEOTIDE SEQUENCE</scope>
    <source>
        <strain evidence="2">DSM 13886</strain>
    </source>
</reference>
<name>A0A927R6Q8_9BACL</name>
<proteinExistence type="predicted"/>
<keyword evidence="1" id="KW-1133">Transmembrane helix</keyword>
<dbReference type="RefSeq" id="WP_192598955.1">
    <property type="nucleotide sequence ID" value="NZ_JADBEL010000012.1"/>
</dbReference>
<evidence type="ECO:0000313" key="2">
    <source>
        <dbReference type="EMBL" id="MBE1555209.1"/>
    </source>
</evidence>
<dbReference type="Gene3D" id="1.10.357.10">
    <property type="entry name" value="Tetracycline Repressor, domain 2"/>
    <property type="match status" value="1"/>
</dbReference>
<dbReference type="Proteomes" id="UP000658225">
    <property type="component" value="Unassembled WGS sequence"/>
</dbReference>
<keyword evidence="3" id="KW-1185">Reference proteome</keyword>
<comment type="caution">
    <text evidence="2">The sequence shown here is derived from an EMBL/GenBank/DDBJ whole genome shotgun (WGS) entry which is preliminary data.</text>
</comment>